<evidence type="ECO:0000313" key="2">
    <source>
        <dbReference type="WBParaSite" id="PEQ_0001330201-mRNA-1"/>
    </source>
</evidence>
<dbReference type="WBParaSite" id="PEQ_0001330201-mRNA-1">
    <property type="protein sequence ID" value="PEQ_0001330201-mRNA-1"/>
    <property type="gene ID" value="PEQ_0001330201"/>
</dbReference>
<proteinExistence type="predicted"/>
<dbReference type="Proteomes" id="UP000887564">
    <property type="component" value="Unplaced"/>
</dbReference>
<keyword evidence="1" id="KW-1185">Reference proteome</keyword>
<evidence type="ECO:0000313" key="1">
    <source>
        <dbReference type="Proteomes" id="UP000887564"/>
    </source>
</evidence>
<organism evidence="1 2">
    <name type="scientific">Parascaris equorum</name>
    <name type="common">Equine roundworm</name>
    <dbReference type="NCBI Taxonomy" id="6256"/>
    <lineage>
        <taxon>Eukaryota</taxon>
        <taxon>Metazoa</taxon>
        <taxon>Ecdysozoa</taxon>
        <taxon>Nematoda</taxon>
        <taxon>Chromadorea</taxon>
        <taxon>Rhabditida</taxon>
        <taxon>Spirurina</taxon>
        <taxon>Ascaridomorpha</taxon>
        <taxon>Ascaridoidea</taxon>
        <taxon>Ascarididae</taxon>
        <taxon>Parascaris</taxon>
    </lineage>
</organism>
<protein>
    <submittedName>
        <fullName evidence="2">Uncharacterized protein</fullName>
    </submittedName>
</protein>
<accession>A0A914S4P0</accession>
<dbReference type="AlphaFoldDB" id="A0A914S4P0"/>
<reference evidence="2" key="1">
    <citation type="submission" date="2022-11" db="UniProtKB">
        <authorList>
            <consortium name="WormBaseParasite"/>
        </authorList>
    </citation>
    <scope>IDENTIFICATION</scope>
</reference>
<name>A0A914S4P0_PAREQ</name>
<sequence>MIVDLSLIVAPNTNDWGCFESQISHTQFRGRSNTKPLVIVYQEFQEQSHKISQMVSAEIPQVTHRAEQFISSSVLVRKAPPSIP</sequence>